<dbReference type="InterPro" id="IPR002035">
    <property type="entry name" value="VWF_A"/>
</dbReference>
<dbReference type="Pfam" id="PF13519">
    <property type="entry name" value="VWA_2"/>
    <property type="match status" value="1"/>
</dbReference>
<dbReference type="eggNOG" id="COG2304">
    <property type="taxonomic scope" value="Bacteria"/>
</dbReference>
<gene>
    <name evidence="2" type="ORF">NCAST_32_07150</name>
</gene>
<sequence length="246" mass="24917">MSRRPKNRNAMTALLTGVGVLVAACGQTVSGAAHPAAAGGVCPATVLFVLDVSLSMEATDVAPSRWTVARRAATDFAHQLPAGTALGLVTFAGTASVQVLPTTDRSMFTAAFNNVRLAERTATGEGIFTALSAIATLNKVGSIPGAAQVILLSDGKQTMPAELDAPRGAFTAARAAKDANIPVGTISLGTPGGVIEMPESTGTVKVPVPTDPDSLREIARLSGGEFHTATSLVELDAALTGLTCHA</sequence>
<feature type="domain" description="VWFA" evidence="1">
    <location>
        <begin position="45"/>
        <end position="242"/>
    </location>
</feature>
<dbReference type="InterPro" id="IPR036465">
    <property type="entry name" value="vWFA_dom_sf"/>
</dbReference>
<proteinExistence type="predicted"/>
<accession>U5EIR1</accession>
<dbReference type="SMART" id="SM00327">
    <property type="entry name" value="VWA"/>
    <property type="match status" value="1"/>
</dbReference>
<evidence type="ECO:0000259" key="1">
    <source>
        <dbReference type="PROSITE" id="PS50234"/>
    </source>
</evidence>
<dbReference type="EMBL" id="BAFO02000032">
    <property type="protein sequence ID" value="GAD86228.1"/>
    <property type="molecule type" value="Genomic_DNA"/>
</dbReference>
<reference evidence="2 3" key="1">
    <citation type="journal article" date="2014" name="BMC Genomics">
        <title>Genome based analysis of type-I polyketide synthase and nonribosomal peptide synthetase gene clusters in seven strains of five representative Nocardia species.</title>
        <authorList>
            <person name="Komaki H."/>
            <person name="Ichikawa N."/>
            <person name="Hosoyama A."/>
            <person name="Takahashi-Nakaguchi A."/>
            <person name="Matsuzawa T."/>
            <person name="Suzuki K."/>
            <person name="Fujita N."/>
            <person name="Gonoi T."/>
        </authorList>
    </citation>
    <scope>NUCLEOTIDE SEQUENCE [LARGE SCALE GENOMIC DNA]</scope>
    <source>
        <strain evidence="2 3">NBRC 15531</strain>
    </source>
</reference>
<evidence type="ECO:0000313" key="2">
    <source>
        <dbReference type="EMBL" id="GAD86228.1"/>
    </source>
</evidence>
<dbReference type="PROSITE" id="PS51257">
    <property type="entry name" value="PROKAR_LIPOPROTEIN"/>
    <property type="match status" value="1"/>
</dbReference>
<dbReference type="AlphaFoldDB" id="U5EIR1"/>
<comment type="caution">
    <text evidence="2">The sequence shown here is derived from an EMBL/GenBank/DDBJ whole genome shotgun (WGS) entry which is preliminary data.</text>
</comment>
<keyword evidence="3" id="KW-1185">Reference proteome</keyword>
<dbReference type="Proteomes" id="UP000017048">
    <property type="component" value="Unassembled WGS sequence"/>
</dbReference>
<dbReference type="PROSITE" id="PS50234">
    <property type="entry name" value="VWFA"/>
    <property type="match status" value="1"/>
</dbReference>
<protein>
    <recommendedName>
        <fullName evidence="1">VWFA domain-containing protein</fullName>
    </recommendedName>
</protein>
<dbReference type="PANTHER" id="PTHR10579">
    <property type="entry name" value="CALCIUM-ACTIVATED CHLORIDE CHANNEL REGULATOR"/>
    <property type="match status" value="1"/>
</dbReference>
<dbReference type="PANTHER" id="PTHR10579:SF43">
    <property type="entry name" value="ZINC FINGER (C3HC4-TYPE RING FINGER) FAMILY PROTEIN"/>
    <property type="match status" value="1"/>
</dbReference>
<dbReference type="STRING" id="1824.SAMN05444423_102394"/>
<dbReference type="SUPFAM" id="SSF53300">
    <property type="entry name" value="vWA-like"/>
    <property type="match status" value="1"/>
</dbReference>
<dbReference type="InterPro" id="IPR051266">
    <property type="entry name" value="CLCR"/>
</dbReference>
<evidence type="ECO:0000313" key="3">
    <source>
        <dbReference type="Proteomes" id="UP000017048"/>
    </source>
</evidence>
<organism evidence="2 3">
    <name type="scientific">Nocardia asteroides NBRC 15531</name>
    <dbReference type="NCBI Taxonomy" id="1110697"/>
    <lineage>
        <taxon>Bacteria</taxon>
        <taxon>Bacillati</taxon>
        <taxon>Actinomycetota</taxon>
        <taxon>Actinomycetes</taxon>
        <taxon>Mycobacteriales</taxon>
        <taxon>Nocardiaceae</taxon>
        <taxon>Nocardia</taxon>
    </lineage>
</organism>
<dbReference type="Gene3D" id="3.40.50.410">
    <property type="entry name" value="von Willebrand factor, type A domain"/>
    <property type="match status" value="1"/>
</dbReference>
<name>U5EIR1_NOCAS</name>